<protein>
    <submittedName>
        <fullName evidence="6">Transcriptional regulator, TetR family</fullName>
    </submittedName>
</protein>
<proteinExistence type="predicted"/>
<dbReference type="InterPro" id="IPR011075">
    <property type="entry name" value="TetR_C"/>
</dbReference>
<feature type="domain" description="HTH tetR-type" evidence="5">
    <location>
        <begin position="12"/>
        <end position="72"/>
    </location>
</feature>
<dbReference type="PANTHER" id="PTHR30055">
    <property type="entry name" value="HTH-TYPE TRANSCRIPTIONAL REGULATOR RUTR"/>
    <property type="match status" value="1"/>
</dbReference>
<dbReference type="Pfam" id="PF00440">
    <property type="entry name" value="TetR_N"/>
    <property type="match status" value="1"/>
</dbReference>
<dbReference type="InterPro" id="IPR001647">
    <property type="entry name" value="HTH_TetR"/>
</dbReference>
<dbReference type="Pfam" id="PF16859">
    <property type="entry name" value="TetR_C_11"/>
    <property type="match status" value="1"/>
</dbReference>
<name>B9XBR2_PEDPL</name>
<dbReference type="OrthoDB" id="277085at2"/>
<keyword evidence="3" id="KW-0804">Transcription</keyword>
<keyword evidence="1" id="KW-0805">Transcription regulation</keyword>
<organism evidence="6 7">
    <name type="scientific">Pedosphaera parvula (strain Ellin514)</name>
    <dbReference type="NCBI Taxonomy" id="320771"/>
    <lineage>
        <taxon>Bacteria</taxon>
        <taxon>Pseudomonadati</taxon>
        <taxon>Verrucomicrobiota</taxon>
        <taxon>Pedosphaerae</taxon>
        <taxon>Pedosphaerales</taxon>
        <taxon>Pedosphaeraceae</taxon>
        <taxon>Pedosphaera</taxon>
    </lineage>
</organism>
<keyword evidence="7" id="KW-1185">Reference proteome</keyword>
<dbReference type="AlphaFoldDB" id="B9XBR2"/>
<dbReference type="EMBL" id="ABOX02000003">
    <property type="protein sequence ID" value="EEF62947.1"/>
    <property type="molecule type" value="Genomic_DNA"/>
</dbReference>
<dbReference type="Gene3D" id="1.10.10.60">
    <property type="entry name" value="Homeodomain-like"/>
    <property type="match status" value="1"/>
</dbReference>
<dbReference type="PANTHER" id="PTHR30055:SF226">
    <property type="entry name" value="HTH-TYPE TRANSCRIPTIONAL REGULATOR PKSA"/>
    <property type="match status" value="1"/>
</dbReference>
<evidence type="ECO:0000259" key="5">
    <source>
        <dbReference type="PROSITE" id="PS50977"/>
    </source>
</evidence>
<accession>B9XBR2</accession>
<evidence type="ECO:0000256" key="1">
    <source>
        <dbReference type="ARBA" id="ARBA00023015"/>
    </source>
</evidence>
<dbReference type="GO" id="GO:0000976">
    <property type="term" value="F:transcription cis-regulatory region binding"/>
    <property type="evidence" value="ECO:0007669"/>
    <property type="project" value="TreeGrafter"/>
</dbReference>
<dbReference type="SUPFAM" id="SSF46689">
    <property type="entry name" value="Homeodomain-like"/>
    <property type="match status" value="1"/>
</dbReference>
<evidence type="ECO:0000313" key="6">
    <source>
        <dbReference type="EMBL" id="EEF62947.1"/>
    </source>
</evidence>
<dbReference type="SUPFAM" id="SSF48498">
    <property type="entry name" value="Tetracyclin repressor-like, C-terminal domain"/>
    <property type="match status" value="1"/>
</dbReference>
<sequence length="208" mass="23053">MQSGKPDIARCTPTQQRLLEAAARVYARDGLDGATTREIAREAGVNEVTLFRLFGSKEKLLAAVVGRTFDAEQSGTKPSLPQATGNLRKDLANYVRLYEALLTENLPLIRTLIGEIHRHRDQERKVADGIFRPLRTELINRLREAAANGQLRENVDPAVTVDLLGGMVFTGVLRRSTPNKPTEYTPADYQATCVEILARGIERVVDSQ</sequence>
<dbReference type="RefSeq" id="WP_007413260.1">
    <property type="nucleotide sequence ID" value="NZ_ABOX02000003.1"/>
</dbReference>
<keyword evidence="2 4" id="KW-0238">DNA-binding</keyword>
<dbReference type="GO" id="GO:0003700">
    <property type="term" value="F:DNA-binding transcription factor activity"/>
    <property type="evidence" value="ECO:0007669"/>
    <property type="project" value="TreeGrafter"/>
</dbReference>
<evidence type="ECO:0000256" key="4">
    <source>
        <dbReference type="PROSITE-ProRule" id="PRU00335"/>
    </source>
</evidence>
<dbReference type="Proteomes" id="UP000003688">
    <property type="component" value="Unassembled WGS sequence"/>
</dbReference>
<evidence type="ECO:0000256" key="3">
    <source>
        <dbReference type="ARBA" id="ARBA00023163"/>
    </source>
</evidence>
<evidence type="ECO:0000313" key="7">
    <source>
        <dbReference type="Proteomes" id="UP000003688"/>
    </source>
</evidence>
<dbReference type="Gene3D" id="1.10.357.10">
    <property type="entry name" value="Tetracycline Repressor, domain 2"/>
    <property type="match status" value="1"/>
</dbReference>
<dbReference type="PROSITE" id="PS50977">
    <property type="entry name" value="HTH_TETR_2"/>
    <property type="match status" value="1"/>
</dbReference>
<gene>
    <name evidence="6" type="ORF">Cflav_PD5582</name>
</gene>
<dbReference type="STRING" id="320771.Cflav_PD5582"/>
<dbReference type="InterPro" id="IPR050109">
    <property type="entry name" value="HTH-type_TetR-like_transc_reg"/>
</dbReference>
<dbReference type="InterPro" id="IPR009057">
    <property type="entry name" value="Homeodomain-like_sf"/>
</dbReference>
<feature type="DNA-binding region" description="H-T-H motif" evidence="4">
    <location>
        <begin position="35"/>
        <end position="54"/>
    </location>
</feature>
<reference evidence="6 7" key="1">
    <citation type="journal article" date="2011" name="J. Bacteriol.">
        <title>Genome sequence of 'Pedosphaera parvula' Ellin514, an aerobic Verrucomicrobial isolate from pasture soil.</title>
        <authorList>
            <person name="Kant R."/>
            <person name="van Passel M.W."/>
            <person name="Sangwan P."/>
            <person name="Palva A."/>
            <person name="Lucas S."/>
            <person name="Copeland A."/>
            <person name="Lapidus A."/>
            <person name="Glavina Del Rio T."/>
            <person name="Dalin E."/>
            <person name="Tice H."/>
            <person name="Bruce D."/>
            <person name="Goodwin L."/>
            <person name="Pitluck S."/>
            <person name="Chertkov O."/>
            <person name="Larimer F.W."/>
            <person name="Land M.L."/>
            <person name="Hauser L."/>
            <person name="Brettin T.S."/>
            <person name="Detter J.C."/>
            <person name="Han S."/>
            <person name="de Vos W.M."/>
            <person name="Janssen P.H."/>
            <person name="Smidt H."/>
        </authorList>
    </citation>
    <scope>NUCLEOTIDE SEQUENCE [LARGE SCALE GENOMIC DNA]</scope>
    <source>
        <strain evidence="6 7">Ellin514</strain>
    </source>
</reference>
<comment type="caution">
    <text evidence="6">The sequence shown here is derived from an EMBL/GenBank/DDBJ whole genome shotgun (WGS) entry which is preliminary data.</text>
</comment>
<dbReference type="InterPro" id="IPR036271">
    <property type="entry name" value="Tet_transcr_reg_TetR-rel_C_sf"/>
</dbReference>
<evidence type="ECO:0000256" key="2">
    <source>
        <dbReference type="ARBA" id="ARBA00023125"/>
    </source>
</evidence>
<dbReference type="PRINTS" id="PR00455">
    <property type="entry name" value="HTHTETR"/>
</dbReference>